<organism evidence="3 4">
    <name type="scientific">Streptomyces luteolifulvus</name>
    <dbReference type="NCBI Taxonomy" id="2615112"/>
    <lineage>
        <taxon>Bacteria</taxon>
        <taxon>Bacillati</taxon>
        <taxon>Actinomycetota</taxon>
        <taxon>Actinomycetes</taxon>
        <taxon>Kitasatosporales</taxon>
        <taxon>Streptomycetaceae</taxon>
        <taxon>Streptomyces</taxon>
    </lineage>
</organism>
<feature type="region of interest" description="Disordered" evidence="1">
    <location>
        <begin position="125"/>
        <end position="162"/>
    </location>
</feature>
<sequence length="162" mass="17021">MRTFLAAATGVPTILLTAALVVVVCFWLLAAVGVAGVDSFDTDVDLRAWRMSRVPVTVAFSLLTALAWCLSIGAAVLLTVFTLPGPVAVMLRLVTPVGALFVAWAATCLIARPLHHLFPDEPGPFVPSEARTGAARPSDAESPDPYGDGSRDVALHSRDRAA</sequence>
<evidence type="ECO:0000256" key="2">
    <source>
        <dbReference type="SAM" id="Phobius"/>
    </source>
</evidence>
<reference evidence="3 4" key="1">
    <citation type="submission" date="2019-09" db="EMBL/GenBank/DDBJ databases">
        <title>Screening of Novel Bioactive Compounds from Soil-Associated.</title>
        <authorList>
            <person name="Zhao S."/>
        </authorList>
    </citation>
    <scope>NUCLEOTIDE SEQUENCE [LARGE SCALE GENOMIC DNA]</scope>
    <source>
        <strain evidence="3 4">HIT-DPA4</strain>
    </source>
</reference>
<evidence type="ECO:0008006" key="5">
    <source>
        <dbReference type="Google" id="ProtNLM"/>
    </source>
</evidence>
<feature type="transmembrane region" description="Helical" evidence="2">
    <location>
        <begin position="89"/>
        <end position="111"/>
    </location>
</feature>
<keyword evidence="2" id="KW-0472">Membrane</keyword>
<proteinExistence type="predicted"/>
<dbReference type="EMBL" id="VZRB01000061">
    <property type="protein sequence ID" value="KAB1139465.1"/>
    <property type="molecule type" value="Genomic_DNA"/>
</dbReference>
<evidence type="ECO:0000256" key="1">
    <source>
        <dbReference type="SAM" id="MobiDB-lite"/>
    </source>
</evidence>
<dbReference type="Proteomes" id="UP000442707">
    <property type="component" value="Unassembled WGS sequence"/>
</dbReference>
<keyword evidence="2" id="KW-1133">Transmembrane helix</keyword>
<accession>A0A6H9UNY1</accession>
<evidence type="ECO:0000313" key="3">
    <source>
        <dbReference type="EMBL" id="KAB1139465.1"/>
    </source>
</evidence>
<dbReference type="AlphaFoldDB" id="A0A6H9UNY1"/>
<protein>
    <recommendedName>
        <fullName evidence="5">Transmembrane protein</fullName>
    </recommendedName>
</protein>
<evidence type="ECO:0000313" key="4">
    <source>
        <dbReference type="Proteomes" id="UP000442707"/>
    </source>
</evidence>
<feature type="transmembrane region" description="Helical" evidence="2">
    <location>
        <begin position="14"/>
        <end position="37"/>
    </location>
</feature>
<keyword evidence="2" id="KW-0812">Transmembrane</keyword>
<gene>
    <name evidence="3" type="ORF">F7R91_39885</name>
</gene>
<feature type="transmembrane region" description="Helical" evidence="2">
    <location>
        <begin position="58"/>
        <end position="83"/>
    </location>
</feature>
<keyword evidence="4" id="KW-1185">Reference proteome</keyword>
<comment type="caution">
    <text evidence="3">The sequence shown here is derived from an EMBL/GenBank/DDBJ whole genome shotgun (WGS) entry which is preliminary data.</text>
</comment>
<feature type="compositionally biased region" description="Basic and acidic residues" evidence="1">
    <location>
        <begin position="149"/>
        <end position="162"/>
    </location>
</feature>
<name>A0A6H9UNY1_9ACTN</name>